<keyword evidence="4" id="KW-1185">Reference proteome</keyword>
<protein>
    <submittedName>
        <fullName evidence="3">PBSX family phage terminase large subunit</fullName>
    </submittedName>
</protein>
<dbReference type="InterPro" id="IPR035412">
    <property type="entry name" value="Terminase_L_N"/>
</dbReference>
<dbReference type="InterPro" id="IPR052380">
    <property type="entry name" value="Viral_DNA_packaging_terminase"/>
</dbReference>
<reference evidence="3 4" key="1">
    <citation type="submission" date="2019-11" db="EMBL/GenBank/DDBJ databases">
        <title>Description of Pedobacter sp. LMG 31462T.</title>
        <authorList>
            <person name="Carlier A."/>
            <person name="Qi S."/>
            <person name="Vandamme P."/>
        </authorList>
    </citation>
    <scope>NUCLEOTIDE SEQUENCE [LARGE SCALE GENOMIC DNA]</scope>
    <source>
        <strain evidence="3 4">LMG 31462</strain>
    </source>
</reference>
<organism evidence="3 4">
    <name type="scientific">Pedobacter gandavensis</name>
    <dbReference type="NCBI Taxonomy" id="2679963"/>
    <lineage>
        <taxon>Bacteria</taxon>
        <taxon>Pseudomonadati</taxon>
        <taxon>Bacteroidota</taxon>
        <taxon>Sphingobacteriia</taxon>
        <taxon>Sphingobacteriales</taxon>
        <taxon>Sphingobacteriaceae</taxon>
        <taxon>Pedobacter</taxon>
    </lineage>
</organism>
<sequence>MGGKIKVQKPYKKLYKDKTKFIILITGGRGSAKSFNGTTFIERLTFEKGHNILFSRYTMAAASISVIPEFEQKIQLDGFKSKFKSTKQDILNKFSGSKILFRGIKTSSGNQTANLKSIHGITTFVGDEMEEWQEEEDYDTLRLSIRQPGIQNRCILIMNPSDGEHFVYKKYIENTHKLVDYDGVMVQISTHPDVLHIHTTFNDNKGNLGEQFLNEIARIKEESIAKATINGIFNKAAFQMTKYALKIIGRWSDIAEGVILPNWEEGEFNHDLPHAYGQDYGFSVDPDTLINVAVDRKRMIIYLDEEYCDTKQLGLNDLYEINKSRIRFEDDLIVGDSAEDRLIEDLRKLGLNIIECEKGPGSVKAGLTAMNDYKIIVTERSVNIKKELRKYKWNDKKAGIPIDKWNHTIDAARYAFRKLTEGQDSDTSVLSVFG</sequence>
<accession>A0ABR6EU68</accession>
<dbReference type="PANTHER" id="PTHR39184">
    <property type="match status" value="1"/>
</dbReference>
<dbReference type="Gene3D" id="3.30.420.280">
    <property type="match status" value="1"/>
</dbReference>
<evidence type="ECO:0000259" key="1">
    <source>
        <dbReference type="Pfam" id="PF04466"/>
    </source>
</evidence>
<feature type="domain" description="Phage terminase large subunit C-terminal" evidence="2">
    <location>
        <begin position="279"/>
        <end position="417"/>
    </location>
</feature>
<dbReference type="Pfam" id="PF04466">
    <property type="entry name" value="Terminase_3"/>
    <property type="match status" value="1"/>
</dbReference>
<dbReference type="PANTHER" id="PTHR39184:SF1">
    <property type="entry name" value="PBSX PHAGE TERMINASE LARGE SUBUNIT"/>
    <property type="match status" value="1"/>
</dbReference>
<proteinExistence type="predicted"/>
<evidence type="ECO:0000313" key="4">
    <source>
        <dbReference type="Proteomes" id="UP000636110"/>
    </source>
</evidence>
<dbReference type="InterPro" id="IPR027417">
    <property type="entry name" value="P-loop_NTPase"/>
</dbReference>
<dbReference type="RefSeq" id="WP_182955182.1">
    <property type="nucleotide sequence ID" value="NZ_WNXC01000001.1"/>
</dbReference>
<dbReference type="EMBL" id="WNXC01000001">
    <property type="protein sequence ID" value="MBB2148819.1"/>
    <property type="molecule type" value="Genomic_DNA"/>
</dbReference>
<feature type="domain" description="Phage terminase large subunit N-terminal" evidence="1">
    <location>
        <begin position="21"/>
        <end position="227"/>
    </location>
</feature>
<dbReference type="Pfam" id="PF17288">
    <property type="entry name" value="Terminase_3C"/>
    <property type="match status" value="1"/>
</dbReference>
<name>A0ABR6EU68_9SPHI</name>
<evidence type="ECO:0000259" key="2">
    <source>
        <dbReference type="Pfam" id="PF17288"/>
    </source>
</evidence>
<evidence type="ECO:0000313" key="3">
    <source>
        <dbReference type="EMBL" id="MBB2148819.1"/>
    </source>
</evidence>
<comment type="caution">
    <text evidence="3">The sequence shown here is derived from an EMBL/GenBank/DDBJ whole genome shotgun (WGS) entry which is preliminary data.</text>
</comment>
<gene>
    <name evidence="3" type="ORF">GM920_07835</name>
</gene>
<dbReference type="InterPro" id="IPR035413">
    <property type="entry name" value="Terminase_L_C"/>
</dbReference>
<dbReference type="Proteomes" id="UP000636110">
    <property type="component" value="Unassembled WGS sequence"/>
</dbReference>
<dbReference type="Gene3D" id="3.40.50.300">
    <property type="entry name" value="P-loop containing nucleotide triphosphate hydrolases"/>
    <property type="match status" value="1"/>
</dbReference>